<evidence type="ECO:0008006" key="2">
    <source>
        <dbReference type="Google" id="ProtNLM"/>
    </source>
</evidence>
<sequence length="177" mass="20559">MKKIFKYLILLAIVSFSVMIISCEQKNKNELDQPLVMKEGLLYKDSTSTVPYTGRHKSKVLDKVIEYEVKDGIKNGEFILYFPNGKIEMKGTIINDKNQGEWKYYLPDGTLQTVGYFKDDFPDSIWTWYYQSGKVFEVGIFDKGVRKGEWKTFDENGTLRVSRIFENGVIKDSTVFN</sequence>
<accession>A0A832G7A3</accession>
<dbReference type="AlphaFoldDB" id="A0A832G7A3"/>
<dbReference type="InterPro" id="IPR011652">
    <property type="entry name" value="MORN_2"/>
</dbReference>
<organism evidence="1">
    <name type="scientific">Ignavibacterium album</name>
    <dbReference type="NCBI Taxonomy" id="591197"/>
    <lineage>
        <taxon>Bacteria</taxon>
        <taxon>Pseudomonadati</taxon>
        <taxon>Ignavibacteriota</taxon>
        <taxon>Ignavibacteria</taxon>
        <taxon>Ignavibacteriales</taxon>
        <taxon>Ignavibacteriaceae</taxon>
        <taxon>Ignavibacterium</taxon>
    </lineage>
</organism>
<dbReference type="SUPFAM" id="SSF82185">
    <property type="entry name" value="Histone H3 K4-specific methyltransferase SET7/9 N-terminal domain"/>
    <property type="match status" value="1"/>
</dbReference>
<dbReference type="PROSITE" id="PS51257">
    <property type="entry name" value="PROKAR_LIPOPROTEIN"/>
    <property type="match status" value="1"/>
</dbReference>
<gene>
    <name evidence="1" type="ORF">ENS56_02670</name>
</gene>
<evidence type="ECO:0000313" key="1">
    <source>
        <dbReference type="EMBL" id="HGT46917.1"/>
    </source>
</evidence>
<dbReference type="Gene3D" id="3.90.930.1">
    <property type="match status" value="1"/>
</dbReference>
<comment type="caution">
    <text evidence="1">The sequence shown here is derived from an EMBL/GenBank/DDBJ whole genome shotgun (WGS) entry which is preliminary data.</text>
</comment>
<dbReference type="EMBL" id="DSVI01000004">
    <property type="protein sequence ID" value="HGT46917.1"/>
    <property type="molecule type" value="Genomic_DNA"/>
</dbReference>
<reference evidence="1" key="1">
    <citation type="journal article" date="2020" name="mSystems">
        <title>Genome- and Community-Level Interaction Insights into Carbon Utilization and Element Cycling Functions of Hydrothermarchaeota in Hydrothermal Sediment.</title>
        <authorList>
            <person name="Zhou Z."/>
            <person name="Liu Y."/>
            <person name="Xu W."/>
            <person name="Pan J."/>
            <person name="Luo Z.H."/>
            <person name="Li M."/>
        </authorList>
    </citation>
    <scope>NUCLEOTIDE SEQUENCE [LARGE SCALE GENOMIC DNA]</scope>
    <source>
        <strain evidence="1">SpSt-500</strain>
    </source>
</reference>
<protein>
    <recommendedName>
        <fullName evidence="2">MORN repeat protein</fullName>
    </recommendedName>
</protein>
<name>A0A832G7A3_9BACT</name>
<dbReference type="Pfam" id="PF07661">
    <property type="entry name" value="MORN_2"/>
    <property type="match status" value="4"/>
</dbReference>
<proteinExistence type="predicted"/>